<comment type="subcellular location">
    <subcellularLocation>
        <location evidence="1">Membrane</location>
        <topology evidence="1">Single-pass membrane protein</topology>
    </subcellularLocation>
</comment>
<dbReference type="Pfam" id="PF00737">
    <property type="entry name" value="PsbH"/>
    <property type="match status" value="1"/>
</dbReference>
<dbReference type="GO" id="GO:0042301">
    <property type="term" value="F:phosphate ion binding"/>
    <property type="evidence" value="ECO:0007669"/>
    <property type="project" value="InterPro"/>
</dbReference>
<dbReference type="GO" id="GO:0050821">
    <property type="term" value="P:protein stabilization"/>
    <property type="evidence" value="ECO:0007669"/>
    <property type="project" value="InterPro"/>
</dbReference>
<evidence type="ECO:0000256" key="4">
    <source>
        <dbReference type="ARBA" id="ARBA00022989"/>
    </source>
</evidence>
<evidence type="ECO:0000256" key="1">
    <source>
        <dbReference type="ARBA" id="ARBA00004167"/>
    </source>
</evidence>
<evidence type="ECO:0000313" key="9">
    <source>
        <dbReference type="Proteomes" id="UP000001514"/>
    </source>
</evidence>
<dbReference type="SUPFAM" id="SSF161025">
    <property type="entry name" value="Photosystem II 10 kDa phosphoprotein PsbH"/>
    <property type="match status" value="1"/>
</dbReference>
<keyword evidence="8" id="KW-0496">Mitochondrion</keyword>
<dbReference type="InterPro" id="IPR036863">
    <property type="entry name" value="PSII_PsbH_sf"/>
</dbReference>
<keyword evidence="3" id="KW-0812">Transmembrane</keyword>
<organism evidence="8 9">
    <name type="scientific">Selaginella moellendorffii</name>
    <name type="common">Spikemoss</name>
    <dbReference type="NCBI Taxonomy" id="88036"/>
    <lineage>
        <taxon>Eukaryota</taxon>
        <taxon>Viridiplantae</taxon>
        <taxon>Streptophyta</taxon>
        <taxon>Embryophyta</taxon>
        <taxon>Tracheophyta</taxon>
        <taxon>Lycopodiopsida</taxon>
        <taxon>Selaginellales</taxon>
        <taxon>Selaginellaceae</taxon>
        <taxon>Selaginella</taxon>
    </lineage>
</organism>
<dbReference type="OMA" id="KIGFMAT"/>
<dbReference type="FunCoup" id="D8TE98">
    <property type="interactions" value="514"/>
</dbReference>
<dbReference type="PANTHER" id="PTHR34469">
    <property type="entry name" value="PHOTOSYSTEM II REACTION CENTER PROTEIN H"/>
    <property type="match status" value="1"/>
</dbReference>
<accession>D8TE98</accession>
<dbReference type="Gramene" id="EFJ05031">
    <property type="protein sequence ID" value="EFJ05031"/>
    <property type="gene ID" value="SELMODRAFT_187629"/>
</dbReference>
<reference evidence="8 9" key="1">
    <citation type="journal article" date="2011" name="Science">
        <title>The Selaginella genome identifies genetic changes associated with the evolution of vascular plants.</title>
        <authorList>
            <person name="Banks J.A."/>
            <person name="Nishiyama T."/>
            <person name="Hasebe M."/>
            <person name="Bowman J.L."/>
            <person name="Gribskov M."/>
            <person name="dePamphilis C."/>
            <person name="Albert V.A."/>
            <person name="Aono N."/>
            <person name="Aoyama T."/>
            <person name="Ambrose B.A."/>
            <person name="Ashton N.W."/>
            <person name="Axtell M.J."/>
            <person name="Barker E."/>
            <person name="Barker M.S."/>
            <person name="Bennetzen J.L."/>
            <person name="Bonawitz N.D."/>
            <person name="Chapple C."/>
            <person name="Cheng C."/>
            <person name="Correa L.G."/>
            <person name="Dacre M."/>
            <person name="DeBarry J."/>
            <person name="Dreyer I."/>
            <person name="Elias M."/>
            <person name="Engstrom E.M."/>
            <person name="Estelle M."/>
            <person name="Feng L."/>
            <person name="Finet C."/>
            <person name="Floyd S.K."/>
            <person name="Frommer W.B."/>
            <person name="Fujita T."/>
            <person name="Gramzow L."/>
            <person name="Gutensohn M."/>
            <person name="Harholt J."/>
            <person name="Hattori M."/>
            <person name="Heyl A."/>
            <person name="Hirai T."/>
            <person name="Hiwatashi Y."/>
            <person name="Ishikawa M."/>
            <person name="Iwata M."/>
            <person name="Karol K.G."/>
            <person name="Koehler B."/>
            <person name="Kolukisaoglu U."/>
            <person name="Kubo M."/>
            <person name="Kurata T."/>
            <person name="Lalonde S."/>
            <person name="Li K."/>
            <person name="Li Y."/>
            <person name="Litt A."/>
            <person name="Lyons E."/>
            <person name="Manning G."/>
            <person name="Maruyama T."/>
            <person name="Michael T.P."/>
            <person name="Mikami K."/>
            <person name="Miyazaki S."/>
            <person name="Morinaga S."/>
            <person name="Murata T."/>
            <person name="Mueller-Roeber B."/>
            <person name="Nelson D.R."/>
            <person name="Obara M."/>
            <person name="Oguri Y."/>
            <person name="Olmstead R.G."/>
            <person name="Onodera N."/>
            <person name="Petersen B.L."/>
            <person name="Pils B."/>
            <person name="Prigge M."/>
            <person name="Rensing S.A."/>
            <person name="Riano-Pachon D.M."/>
            <person name="Roberts A.W."/>
            <person name="Sato Y."/>
            <person name="Scheller H.V."/>
            <person name="Schulz B."/>
            <person name="Schulz C."/>
            <person name="Shakirov E.V."/>
            <person name="Shibagaki N."/>
            <person name="Shinohara N."/>
            <person name="Shippen D.E."/>
            <person name="Soerensen I."/>
            <person name="Sotooka R."/>
            <person name="Sugimoto N."/>
            <person name="Sugita M."/>
            <person name="Sumikawa N."/>
            <person name="Tanurdzic M."/>
            <person name="Theissen G."/>
            <person name="Ulvskov P."/>
            <person name="Wakazuki S."/>
            <person name="Weng J.K."/>
            <person name="Willats W.W."/>
            <person name="Wipf D."/>
            <person name="Wolf P.G."/>
            <person name="Yang L."/>
            <person name="Zimmer A.D."/>
            <person name="Zhu Q."/>
            <person name="Mitros T."/>
            <person name="Hellsten U."/>
            <person name="Loque D."/>
            <person name="Otillar R."/>
            <person name="Salamov A."/>
            <person name="Schmutz J."/>
            <person name="Shapiro H."/>
            <person name="Lindquist E."/>
            <person name="Lucas S."/>
            <person name="Rokhsar D."/>
            <person name="Grigoriev I.V."/>
        </authorList>
    </citation>
    <scope>NUCLEOTIDE SEQUENCE [LARGE SCALE GENOMIC DNA]</scope>
</reference>
<dbReference type="Gene3D" id="1.20.5.880">
    <property type="entry name" value="Photosystem II reaction center protein H"/>
    <property type="match status" value="1"/>
</dbReference>
<evidence type="ECO:0000256" key="6">
    <source>
        <dbReference type="ARBA" id="ARBA00023276"/>
    </source>
</evidence>
<keyword evidence="9" id="KW-1185">Reference proteome</keyword>
<evidence type="ECO:0000256" key="3">
    <source>
        <dbReference type="ARBA" id="ARBA00022692"/>
    </source>
</evidence>
<dbReference type="EMBL" id="GL377739">
    <property type="protein sequence ID" value="EFJ05031.1"/>
    <property type="molecule type" value="Genomic_DNA"/>
</dbReference>
<keyword evidence="2" id="KW-0602">Photosynthesis</keyword>
<keyword evidence="6" id="KW-0604">Photosystem II</keyword>
<sequence>MSFTAARTTNGKTNNTRIEPRRTVVGNSLKPPNSEYGRAAPGWGTTPVMGVAMALPAVLPAIISETYNSPVPADGVPVSR</sequence>
<dbReference type="AlphaFoldDB" id="D8TE98"/>
<dbReference type="GO" id="GO:0009523">
    <property type="term" value="C:photosystem II"/>
    <property type="evidence" value="ECO:0007669"/>
    <property type="project" value="UniProtKB-KW"/>
</dbReference>
<dbReference type="GO" id="GO:0015979">
    <property type="term" value="P:photosynthesis"/>
    <property type="evidence" value="ECO:0007669"/>
    <property type="project" value="UniProtKB-KW"/>
</dbReference>
<dbReference type="InterPro" id="IPR001056">
    <property type="entry name" value="PSII_PsbH"/>
</dbReference>
<evidence type="ECO:0000256" key="7">
    <source>
        <dbReference type="SAM" id="MobiDB-lite"/>
    </source>
</evidence>
<geneLocation type="mitochondrion" evidence="8"/>
<dbReference type="eggNOG" id="ENOG502S8Y7">
    <property type="taxonomic scope" value="Eukaryota"/>
</dbReference>
<protein>
    <recommendedName>
        <fullName evidence="10">Photosystem II phosphoprotein</fullName>
    </recommendedName>
</protein>
<dbReference type="Proteomes" id="UP000001514">
    <property type="component" value="Mitochondrion MT"/>
</dbReference>
<evidence type="ECO:0000256" key="5">
    <source>
        <dbReference type="ARBA" id="ARBA00023136"/>
    </source>
</evidence>
<keyword evidence="4" id="KW-1133">Transmembrane helix</keyword>
<keyword evidence="5" id="KW-0472">Membrane</keyword>
<feature type="region of interest" description="Disordered" evidence="7">
    <location>
        <begin position="1"/>
        <end position="38"/>
    </location>
</feature>
<dbReference type="InParanoid" id="D8TE98"/>
<dbReference type="HOGENOM" id="CLU_190203_1_0_1"/>
<dbReference type="STRING" id="88036.D8TE98"/>
<feature type="compositionally biased region" description="Polar residues" evidence="7">
    <location>
        <begin position="1"/>
        <end position="17"/>
    </location>
</feature>
<evidence type="ECO:0008006" key="10">
    <source>
        <dbReference type="Google" id="ProtNLM"/>
    </source>
</evidence>
<dbReference type="PANTHER" id="PTHR34469:SF4">
    <property type="entry name" value="PHOTOSYSTEM II REACTION CENTER PROTEIN H"/>
    <property type="match status" value="1"/>
</dbReference>
<proteinExistence type="predicted"/>
<name>D8TE98_SELML</name>
<evidence type="ECO:0000256" key="2">
    <source>
        <dbReference type="ARBA" id="ARBA00022531"/>
    </source>
</evidence>
<gene>
    <name evidence="8" type="ORF">SELMODRAFT_187629</name>
</gene>
<evidence type="ECO:0000313" key="8">
    <source>
        <dbReference type="EMBL" id="EFJ05031.1"/>
    </source>
</evidence>